<keyword evidence="2" id="KW-1185">Reference proteome</keyword>
<sequence length="193" mass="20440">MKDLARVTAIRRDFSVVCDGFNASTVIVQVLTNVAGDATLNGEVSVGGSGGAGAGAGEGSSPFVASGFGGVGGCSGVGGSSPIGENVPRPQETPCTMHGVCHEKIFSYWCRPSSKISEPYTPFLVKRRKKQISKALAIAKEKAKNTLSVMAGGQMERQQVDVYKRTDPKKMLDIKKNDKEKNRNQGVLHKALV</sequence>
<evidence type="ECO:0000313" key="2">
    <source>
        <dbReference type="Proteomes" id="UP000823775"/>
    </source>
</evidence>
<dbReference type="Proteomes" id="UP000823775">
    <property type="component" value="Unassembled WGS sequence"/>
</dbReference>
<dbReference type="EMBL" id="JACEIK010000049">
    <property type="protein sequence ID" value="MCD7448013.1"/>
    <property type="molecule type" value="Genomic_DNA"/>
</dbReference>
<accession>A0ABS8RMU9</accession>
<organism evidence="1 2">
    <name type="scientific">Datura stramonium</name>
    <name type="common">Jimsonweed</name>
    <name type="synonym">Common thornapple</name>
    <dbReference type="NCBI Taxonomy" id="4076"/>
    <lineage>
        <taxon>Eukaryota</taxon>
        <taxon>Viridiplantae</taxon>
        <taxon>Streptophyta</taxon>
        <taxon>Embryophyta</taxon>
        <taxon>Tracheophyta</taxon>
        <taxon>Spermatophyta</taxon>
        <taxon>Magnoliopsida</taxon>
        <taxon>eudicotyledons</taxon>
        <taxon>Gunneridae</taxon>
        <taxon>Pentapetalae</taxon>
        <taxon>asterids</taxon>
        <taxon>lamiids</taxon>
        <taxon>Solanales</taxon>
        <taxon>Solanaceae</taxon>
        <taxon>Solanoideae</taxon>
        <taxon>Datureae</taxon>
        <taxon>Datura</taxon>
    </lineage>
</organism>
<name>A0ABS8RMU9_DATST</name>
<gene>
    <name evidence="1" type="ORF">HAX54_036833</name>
</gene>
<comment type="caution">
    <text evidence="1">The sequence shown here is derived from an EMBL/GenBank/DDBJ whole genome shotgun (WGS) entry which is preliminary data.</text>
</comment>
<proteinExistence type="predicted"/>
<reference evidence="1 2" key="1">
    <citation type="journal article" date="2021" name="BMC Genomics">
        <title>Datura genome reveals duplications of psychoactive alkaloid biosynthetic genes and high mutation rate following tissue culture.</title>
        <authorList>
            <person name="Rajewski A."/>
            <person name="Carter-House D."/>
            <person name="Stajich J."/>
            <person name="Litt A."/>
        </authorList>
    </citation>
    <scope>NUCLEOTIDE SEQUENCE [LARGE SCALE GENOMIC DNA]</scope>
    <source>
        <strain evidence="1">AR-01</strain>
    </source>
</reference>
<evidence type="ECO:0000313" key="1">
    <source>
        <dbReference type="EMBL" id="MCD7448013.1"/>
    </source>
</evidence>
<protein>
    <submittedName>
        <fullName evidence="1">Uncharacterized protein</fullName>
    </submittedName>
</protein>